<dbReference type="Pfam" id="PF23098">
    <property type="entry name" value="Beta-prop_NOL10_N"/>
    <property type="match status" value="1"/>
</dbReference>
<dbReference type="KEGG" id="dpl:KGM_206529"/>
<keyword evidence="3" id="KW-0539">Nucleus</keyword>
<keyword evidence="7" id="KW-1185">Reference proteome</keyword>
<dbReference type="FunCoup" id="A0A212FH70">
    <property type="interactions" value="1987"/>
</dbReference>
<dbReference type="InterPro" id="IPR015943">
    <property type="entry name" value="WD40/YVTN_repeat-like_dom_sf"/>
</dbReference>
<name>A0A212FH70_DANPL</name>
<comment type="caution">
    <text evidence="6">The sequence shown here is derived from an EMBL/GenBank/DDBJ whole genome shotgun (WGS) entry which is preliminary data.</text>
</comment>
<dbReference type="PANTHER" id="PTHR14927">
    <property type="entry name" value="NUCLEOLAR PROTEIN 10"/>
    <property type="match status" value="1"/>
</dbReference>
<feature type="domain" description="NUC153" evidence="4">
    <location>
        <begin position="420"/>
        <end position="447"/>
    </location>
</feature>
<dbReference type="eggNOG" id="KOG2321">
    <property type="taxonomic scope" value="Eukaryota"/>
</dbReference>
<evidence type="ECO:0000256" key="3">
    <source>
        <dbReference type="ARBA" id="ARBA00023242"/>
    </source>
</evidence>
<dbReference type="InterPro" id="IPR040382">
    <property type="entry name" value="NOL10/Enp2"/>
</dbReference>
<dbReference type="InterPro" id="IPR012580">
    <property type="entry name" value="NUC153"/>
</dbReference>
<comment type="similarity">
    <text evidence="2">Belongs to the WD repeat NOL10/ENP2 family.</text>
</comment>
<proteinExistence type="inferred from homology"/>
<reference evidence="6 7" key="1">
    <citation type="journal article" date="2011" name="Cell">
        <title>The monarch butterfly genome yields insights into long-distance migration.</title>
        <authorList>
            <person name="Zhan S."/>
            <person name="Merlin C."/>
            <person name="Boore J.L."/>
            <person name="Reppert S.M."/>
        </authorList>
    </citation>
    <scope>NUCLEOTIDE SEQUENCE [LARGE SCALE GENOMIC DNA]</scope>
    <source>
        <strain evidence="6">F-2</strain>
    </source>
</reference>
<dbReference type="InterPro" id="IPR056551">
    <property type="entry name" value="Beta-prop_NOL10_N"/>
</dbReference>
<dbReference type="SUPFAM" id="SSF50978">
    <property type="entry name" value="WD40 repeat-like"/>
    <property type="match status" value="1"/>
</dbReference>
<dbReference type="Pfam" id="PF08159">
    <property type="entry name" value="NUC153"/>
    <property type="match status" value="1"/>
</dbReference>
<dbReference type="GO" id="GO:0000462">
    <property type="term" value="P:maturation of SSU-rRNA from tricistronic rRNA transcript (SSU-rRNA, 5.8S rRNA, LSU-rRNA)"/>
    <property type="evidence" value="ECO:0007669"/>
    <property type="project" value="TreeGrafter"/>
</dbReference>
<evidence type="ECO:0000313" key="6">
    <source>
        <dbReference type="EMBL" id="OWR53082.1"/>
    </source>
</evidence>
<dbReference type="GO" id="GO:0030686">
    <property type="term" value="C:90S preribosome"/>
    <property type="evidence" value="ECO:0007669"/>
    <property type="project" value="TreeGrafter"/>
</dbReference>
<dbReference type="Gene3D" id="2.130.10.10">
    <property type="entry name" value="YVTN repeat-like/Quinoprotein amine dehydrogenase"/>
    <property type="match status" value="1"/>
</dbReference>
<dbReference type="AlphaFoldDB" id="A0A212FH70"/>
<accession>A0A212FH70</accession>
<evidence type="ECO:0000259" key="5">
    <source>
        <dbReference type="Pfam" id="PF23098"/>
    </source>
</evidence>
<gene>
    <name evidence="6" type="ORF">KGM_206529</name>
</gene>
<evidence type="ECO:0000313" key="7">
    <source>
        <dbReference type="Proteomes" id="UP000007151"/>
    </source>
</evidence>
<evidence type="ECO:0000256" key="2">
    <source>
        <dbReference type="ARBA" id="ARBA00005264"/>
    </source>
</evidence>
<feature type="domain" description="Nucleolar protein 10-like N-terminal" evidence="5">
    <location>
        <begin position="1"/>
        <end position="345"/>
    </location>
</feature>
<dbReference type="STRING" id="278856.A0A212FH70"/>
<dbReference type="FunFam" id="2.130.10.10:FF:001909">
    <property type="entry name" value="WD repeat, SAM and U-box domain-containing protein"/>
    <property type="match status" value="1"/>
</dbReference>
<comment type="subcellular location">
    <subcellularLocation>
        <location evidence="1">Nucleus</location>
        <location evidence="1">Nucleolus</location>
    </subcellularLocation>
</comment>
<evidence type="ECO:0000259" key="4">
    <source>
        <dbReference type="Pfam" id="PF08159"/>
    </source>
</evidence>
<dbReference type="EMBL" id="AGBW02008527">
    <property type="protein sequence ID" value="OWR53082.1"/>
    <property type="molecule type" value="Genomic_DNA"/>
</dbReference>
<dbReference type="GO" id="GO:0032040">
    <property type="term" value="C:small-subunit processome"/>
    <property type="evidence" value="ECO:0007669"/>
    <property type="project" value="TreeGrafter"/>
</dbReference>
<dbReference type="InParanoid" id="A0A212FH70"/>
<dbReference type="PANTHER" id="PTHR14927:SF0">
    <property type="entry name" value="NUCLEOLAR PROTEIN 10"/>
    <property type="match status" value="1"/>
</dbReference>
<sequence>MQVSEIDNVKIYNLSAGKSLPDWLTERKKRALLKKNVDLRRRIELIQEFDMPGVSTTLRVSRDGQYIMATGIYKPRVKCFDVNNLSLKFERCLDSEVVTFEILSEDYTKIVFLQCDRYVEFHVGHGRHYRLRVPHFGRDMKYHKPSCDLIVVGASSEVYRLNLELGQFLAPYVTKATEINCCGVNDEHGLLVFGTEGGHVEAWDPRTKTRQGILDCALHCSDADYKNSSVPAITSIKFNGALQLGVGTSTGHVLLYDIRSSKPLLVKDHMNEIPIKCIEFHKQMDYVYSMDANVVKIWDSNTGKQYTNIESSVDFNDLCVIPNTGLSMMAVEDQKMQIHYIPSLGLYFVDVRLYKRAKSIADPFAFEEYKKRKIREKIEQERPSRIKVEDNLPKVNRDLASRLLDNESNKKKQSSNLLKDDRFKALFENPDFEVDREADEYRLLNPVLADLTKTKENRN</sequence>
<evidence type="ECO:0000256" key="1">
    <source>
        <dbReference type="ARBA" id="ARBA00004604"/>
    </source>
</evidence>
<dbReference type="Proteomes" id="UP000007151">
    <property type="component" value="Unassembled WGS sequence"/>
</dbReference>
<dbReference type="InterPro" id="IPR036322">
    <property type="entry name" value="WD40_repeat_dom_sf"/>
</dbReference>
<organism evidence="6 7">
    <name type="scientific">Danaus plexippus plexippus</name>
    <dbReference type="NCBI Taxonomy" id="278856"/>
    <lineage>
        <taxon>Eukaryota</taxon>
        <taxon>Metazoa</taxon>
        <taxon>Ecdysozoa</taxon>
        <taxon>Arthropoda</taxon>
        <taxon>Hexapoda</taxon>
        <taxon>Insecta</taxon>
        <taxon>Pterygota</taxon>
        <taxon>Neoptera</taxon>
        <taxon>Endopterygota</taxon>
        <taxon>Lepidoptera</taxon>
        <taxon>Glossata</taxon>
        <taxon>Ditrysia</taxon>
        <taxon>Papilionoidea</taxon>
        <taxon>Nymphalidae</taxon>
        <taxon>Danainae</taxon>
        <taxon>Danaini</taxon>
        <taxon>Danaina</taxon>
        <taxon>Danaus</taxon>
        <taxon>Danaus</taxon>
    </lineage>
</organism>
<protein>
    <submittedName>
        <fullName evidence="6">Nucleolar protein 10</fullName>
    </submittedName>
</protein>